<dbReference type="OrthoDB" id="251987at2759"/>
<protein>
    <submittedName>
        <fullName evidence="3">Retrotransposon hot spot (RHS) protein</fullName>
    </submittedName>
</protein>
<feature type="domain" description="Retrotransposon hot spot protein,C-terminal" evidence="1">
    <location>
        <begin position="94"/>
        <end position="173"/>
    </location>
</feature>
<evidence type="ECO:0000313" key="3">
    <source>
        <dbReference type="EMBL" id="RNE98379.1"/>
    </source>
</evidence>
<dbReference type="InterPro" id="IPR046836">
    <property type="entry name" value="RHS_C"/>
</dbReference>
<dbReference type="OMA" id="PMAADSY"/>
<organism evidence="3 4">
    <name type="scientific">Trypanosoma rangeli</name>
    <dbReference type="NCBI Taxonomy" id="5698"/>
    <lineage>
        <taxon>Eukaryota</taxon>
        <taxon>Discoba</taxon>
        <taxon>Euglenozoa</taxon>
        <taxon>Kinetoplastea</taxon>
        <taxon>Metakinetoplastina</taxon>
        <taxon>Trypanosomatida</taxon>
        <taxon>Trypanosomatidae</taxon>
        <taxon>Trypanosoma</taxon>
        <taxon>Herpetosoma</taxon>
    </lineage>
</organism>
<dbReference type="GeneID" id="40332742"/>
<dbReference type="Pfam" id="PF07999">
    <property type="entry name" value="RHSP"/>
    <property type="match status" value="1"/>
</dbReference>
<dbReference type="AlphaFoldDB" id="A0A3R7N8B8"/>
<gene>
    <name evidence="3" type="ORF">TraAM80_08809</name>
</gene>
<evidence type="ECO:0000259" key="1">
    <source>
        <dbReference type="Pfam" id="PF07999"/>
    </source>
</evidence>
<sequence length="174" mass="19767">MEGQRPQELWEYTQTVRTFFSVGGEGQFRPPRPRLMIFSPEKRWPYSLNHSLPIADCYINIEVHRVWRIVGGDLKEVFPPPERDAPKMGCRLSIGTPGVGRPMAADSYLLHQLLHYDATKLHVVVYCFGRDFAYLFDKSTQTVTEYRGGSNIRGVMVNLAGSGMKGCIIVDMAR</sequence>
<dbReference type="Proteomes" id="UP000283634">
    <property type="component" value="Unassembled WGS sequence"/>
</dbReference>
<evidence type="ECO:0000313" key="4">
    <source>
        <dbReference type="Proteomes" id="UP000283634"/>
    </source>
</evidence>
<feature type="domain" description="Retrotransposon hot spot protein N-terminal" evidence="2">
    <location>
        <begin position="6"/>
        <end position="78"/>
    </location>
</feature>
<accession>A0A3R7N8B8</accession>
<comment type="caution">
    <text evidence="3">The sequence shown here is derived from an EMBL/GenBank/DDBJ whole genome shotgun (WGS) entry which is preliminary data.</text>
</comment>
<dbReference type="VEuPathDB" id="TriTrypDB:TRSC58_07112"/>
<name>A0A3R7N8B8_TRYRA</name>
<dbReference type="EMBL" id="MKGL01000468">
    <property type="protein sequence ID" value="RNE98379.1"/>
    <property type="molecule type" value="Genomic_DNA"/>
</dbReference>
<proteinExistence type="predicted"/>
<reference evidence="3 4" key="1">
    <citation type="journal article" date="2018" name="BMC Genomics">
        <title>Genomic comparison of Trypanosoma conorhini and Trypanosoma rangeli to Trypanosoma cruzi strains of high and low virulence.</title>
        <authorList>
            <person name="Bradwell K.R."/>
            <person name="Koparde V.N."/>
            <person name="Matveyev A.V."/>
            <person name="Serrano M.G."/>
            <person name="Alves J.M."/>
            <person name="Parikh H."/>
            <person name="Huang B."/>
            <person name="Lee V."/>
            <person name="Espinosa-Alvarez O."/>
            <person name="Ortiz P.A."/>
            <person name="Costa-Martins A.G."/>
            <person name="Teixeira M.M."/>
            <person name="Buck G.A."/>
        </authorList>
    </citation>
    <scope>NUCLEOTIDE SEQUENCE [LARGE SCALE GENOMIC DNA]</scope>
    <source>
        <strain evidence="3 4">AM80</strain>
    </source>
</reference>
<dbReference type="InterPro" id="IPR046835">
    <property type="entry name" value="RHS_N"/>
</dbReference>
<evidence type="ECO:0000259" key="2">
    <source>
        <dbReference type="Pfam" id="PF20445"/>
    </source>
</evidence>
<dbReference type="InterPro" id="IPR006518">
    <property type="entry name" value="Trypano_RHS"/>
</dbReference>
<dbReference type="Pfam" id="PF20445">
    <property type="entry name" value="RHS_N"/>
    <property type="match status" value="1"/>
</dbReference>
<keyword evidence="4" id="KW-1185">Reference proteome</keyword>
<dbReference type="RefSeq" id="XP_029234604.1">
    <property type="nucleotide sequence ID" value="XM_029385535.1"/>
</dbReference>
<dbReference type="NCBIfam" id="TIGR01631">
    <property type="entry name" value="Trypano_RHS"/>
    <property type="match status" value="1"/>
</dbReference>